<dbReference type="CDD" id="cd06171">
    <property type="entry name" value="Sigma70_r4"/>
    <property type="match status" value="1"/>
</dbReference>
<dbReference type="PANTHER" id="PTHR43133:SF51">
    <property type="entry name" value="RNA POLYMERASE SIGMA FACTOR"/>
    <property type="match status" value="1"/>
</dbReference>
<dbReference type="Pfam" id="PF08281">
    <property type="entry name" value="Sigma70_r4_2"/>
    <property type="match status" value="1"/>
</dbReference>
<dbReference type="InterPro" id="IPR039425">
    <property type="entry name" value="RNA_pol_sigma-70-like"/>
</dbReference>
<dbReference type="GO" id="GO:0016987">
    <property type="term" value="F:sigma factor activity"/>
    <property type="evidence" value="ECO:0007669"/>
    <property type="project" value="UniProtKB-KW"/>
</dbReference>
<evidence type="ECO:0000313" key="9">
    <source>
        <dbReference type="Proteomes" id="UP000295662"/>
    </source>
</evidence>
<dbReference type="EMBL" id="SOCA01000008">
    <property type="protein sequence ID" value="TDU66511.1"/>
    <property type="molecule type" value="Genomic_DNA"/>
</dbReference>
<keyword evidence="4" id="KW-0804">Transcription</keyword>
<protein>
    <submittedName>
        <fullName evidence="8">RNA polymerase sigma-70 factor (ECF subfamily)</fullName>
    </submittedName>
</protein>
<feature type="domain" description="RNA polymerase sigma factor 70 region 4 type 2" evidence="7">
    <location>
        <begin position="161"/>
        <end position="206"/>
    </location>
</feature>
<dbReference type="Proteomes" id="UP000295662">
    <property type="component" value="Unassembled WGS sequence"/>
</dbReference>
<evidence type="ECO:0000256" key="4">
    <source>
        <dbReference type="ARBA" id="ARBA00023163"/>
    </source>
</evidence>
<feature type="compositionally biased region" description="Polar residues" evidence="5">
    <location>
        <begin position="22"/>
        <end position="32"/>
    </location>
</feature>
<dbReference type="InterPro" id="IPR013324">
    <property type="entry name" value="RNA_pol_sigma_r3/r4-like"/>
</dbReference>
<dbReference type="SUPFAM" id="SSF88946">
    <property type="entry name" value="Sigma2 domain of RNA polymerase sigma factors"/>
    <property type="match status" value="1"/>
</dbReference>
<comment type="similarity">
    <text evidence="1">Belongs to the sigma-70 factor family. ECF subfamily.</text>
</comment>
<dbReference type="Gene3D" id="1.10.1740.10">
    <property type="match status" value="1"/>
</dbReference>
<evidence type="ECO:0000313" key="8">
    <source>
        <dbReference type="EMBL" id="TDU66511.1"/>
    </source>
</evidence>
<proteinExistence type="inferred from homology"/>
<organism evidence="8 9">
    <name type="scientific">Prosthecobacter fusiformis</name>
    <dbReference type="NCBI Taxonomy" id="48464"/>
    <lineage>
        <taxon>Bacteria</taxon>
        <taxon>Pseudomonadati</taxon>
        <taxon>Verrucomicrobiota</taxon>
        <taxon>Verrucomicrobiia</taxon>
        <taxon>Verrucomicrobiales</taxon>
        <taxon>Verrucomicrobiaceae</taxon>
        <taxon>Prosthecobacter</taxon>
    </lineage>
</organism>
<keyword evidence="3" id="KW-0731">Sigma factor</keyword>
<dbReference type="PANTHER" id="PTHR43133">
    <property type="entry name" value="RNA POLYMERASE ECF-TYPE SIGMA FACTO"/>
    <property type="match status" value="1"/>
</dbReference>
<comment type="caution">
    <text evidence="8">The sequence shown here is derived from an EMBL/GenBank/DDBJ whole genome shotgun (WGS) entry which is preliminary data.</text>
</comment>
<dbReference type="GO" id="GO:0003677">
    <property type="term" value="F:DNA binding"/>
    <property type="evidence" value="ECO:0007669"/>
    <property type="project" value="InterPro"/>
</dbReference>
<keyword evidence="9" id="KW-1185">Reference proteome</keyword>
<name>A0A4R7RMA8_9BACT</name>
<evidence type="ECO:0000256" key="1">
    <source>
        <dbReference type="ARBA" id="ARBA00010641"/>
    </source>
</evidence>
<feature type="region of interest" description="Disordered" evidence="5">
    <location>
        <begin position="1"/>
        <end position="33"/>
    </location>
</feature>
<dbReference type="InterPro" id="IPR013325">
    <property type="entry name" value="RNA_pol_sigma_r2"/>
</dbReference>
<accession>A0A4R7RMA8</accession>
<dbReference type="InterPro" id="IPR014284">
    <property type="entry name" value="RNA_pol_sigma-70_dom"/>
</dbReference>
<sequence length="221" mass="25301">MGGLLEESRDSDRAISGRMETPTDQPPVNSSAAEDRALVERAQAGDTRAFDELVRKYTPKLYGLVYNMTSNREDTADLLQDIFAKAYRSLKRFMGKSSFYTWIYSISVNMTLNFLKKRGRHAKISLDDVDSGIHNDPDFISITTANRDTVREVNIHELQKRLNTAMMKLSEDHRTVVTLYDVQGLQHNEISKILGVSEGTVRSRLFYAHRLLQTYLEDFVK</sequence>
<dbReference type="InterPro" id="IPR007627">
    <property type="entry name" value="RNA_pol_sigma70_r2"/>
</dbReference>
<dbReference type="SUPFAM" id="SSF88659">
    <property type="entry name" value="Sigma3 and sigma4 domains of RNA polymerase sigma factors"/>
    <property type="match status" value="1"/>
</dbReference>
<dbReference type="InterPro" id="IPR036388">
    <property type="entry name" value="WH-like_DNA-bd_sf"/>
</dbReference>
<evidence type="ECO:0000256" key="5">
    <source>
        <dbReference type="SAM" id="MobiDB-lite"/>
    </source>
</evidence>
<evidence type="ECO:0000259" key="6">
    <source>
        <dbReference type="Pfam" id="PF04542"/>
    </source>
</evidence>
<dbReference type="InterPro" id="IPR013249">
    <property type="entry name" value="RNA_pol_sigma70_r4_t2"/>
</dbReference>
<evidence type="ECO:0000259" key="7">
    <source>
        <dbReference type="Pfam" id="PF08281"/>
    </source>
</evidence>
<evidence type="ECO:0000256" key="3">
    <source>
        <dbReference type="ARBA" id="ARBA00023082"/>
    </source>
</evidence>
<dbReference type="Gene3D" id="1.10.10.10">
    <property type="entry name" value="Winged helix-like DNA-binding domain superfamily/Winged helix DNA-binding domain"/>
    <property type="match status" value="1"/>
</dbReference>
<feature type="compositionally biased region" description="Basic and acidic residues" evidence="5">
    <location>
        <begin position="1"/>
        <end position="15"/>
    </location>
</feature>
<evidence type="ECO:0000256" key="2">
    <source>
        <dbReference type="ARBA" id="ARBA00023015"/>
    </source>
</evidence>
<dbReference type="Pfam" id="PF04542">
    <property type="entry name" value="Sigma70_r2"/>
    <property type="match status" value="1"/>
</dbReference>
<dbReference type="NCBIfam" id="TIGR02937">
    <property type="entry name" value="sigma70-ECF"/>
    <property type="match status" value="1"/>
</dbReference>
<gene>
    <name evidence="8" type="ORF">EI77_03606</name>
</gene>
<keyword evidence="2" id="KW-0805">Transcription regulation</keyword>
<feature type="domain" description="RNA polymerase sigma-70 region 2" evidence="6">
    <location>
        <begin position="53"/>
        <end position="120"/>
    </location>
</feature>
<dbReference type="GO" id="GO:0006352">
    <property type="term" value="P:DNA-templated transcription initiation"/>
    <property type="evidence" value="ECO:0007669"/>
    <property type="project" value="InterPro"/>
</dbReference>
<reference evidence="8 9" key="1">
    <citation type="submission" date="2019-03" db="EMBL/GenBank/DDBJ databases">
        <title>Genomic Encyclopedia of Archaeal and Bacterial Type Strains, Phase II (KMG-II): from individual species to whole genera.</title>
        <authorList>
            <person name="Goeker M."/>
        </authorList>
    </citation>
    <scope>NUCLEOTIDE SEQUENCE [LARGE SCALE GENOMIC DNA]</scope>
    <source>
        <strain evidence="8 9">ATCC 25309</strain>
    </source>
</reference>
<dbReference type="AlphaFoldDB" id="A0A4R7RMA8"/>